<evidence type="ECO:0000256" key="12">
    <source>
        <dbReference type="RuleBase" id="RU363032"/>
    </source>
</evidence>
<gene>
    <name evidence="14" type="ORF">V3330_09865</name>
</gene>
<dbReference type="AlphaFoldDB" id="A0AAW9R6T2"/>
<dbReference type="Proteomes" id="UP001359886">
    <property type="component" value="Unassembled WGS sequence"/>
</dbReference>
<protein>
    <recommendedName>
        <fullName evidence="11">Oligopeptide transport system permease protein OppC</fullName>
    </recommendedName>
</protein>
<keyword evidence="4" id="KW-0997">Cell inner membrane</keyword>
<evidence type="ECO:0000256" key="3">
    <source>
        <dbReference type="ARBA" id="ARBA00022475"/>
    </source>
</evidence>
<evidence type="ECO:0000256" key="2">
    <source>
        <dbReference type="ARBA" id="ARBA00022448"/>
    </source>
</evidence>
<dbReference type="SUPFAM" id="SSF161098">
    <property type="entry name" value="MetI-like"/>
    <property type="match status" value="1"/>
</dbReference>
<feature type="transmembrane region" description="Helical" evidence="12">
    <location>
        <begin position="43"/>
        <end position="64"/>
    </location>
</feature>
<keyword evidence="2 12" id="KW-0813">Transport</keyword>
<comment type="similarity">
    <text evidence="10">Belongs to the binding-protein-dependent transport system permease family. OppBC subfamily.</text>
</comment>
<evidence type="ECO:0000256" key="8">
    <source>
        <dbReference type="ARBA" id="ARBA00022989"/>
    </source>
</evidence>
<keyword evidence="5 12" id="KW-0812">Transmembrane</keyword>
<feature type="transmembrane region" description="Helical" evidence="12">
    <location>
        <begin position="145"/>
        <end position="163"/>
    </location>
</feature>
<dbReference type="PROSITE" id="PS50928">
    <property type="entry name" value="ABC_TM1"/>
    <property type="match status" value="1"/>
</dbReference>
<dbReference type="InterPro" id="IPR035906">
    <property type="entry name" value="MetI-like_sf"/>
</dbReference>
<feature type="transmembrane region" description="Helical" evidence="12">
    <location>
        <begin position="110"/>
        <end position="133"/>
    </location>
</feature>
<evidence type="ECO:0000256" key="5">
    <source>
        <dbReference type="ARBA" id="ARBA00022692"/>
    </source>
</evidence>
<dbReference type="CDD" id="cd06261">
    <property type="entry name" value="TM_PBP2"/>
    <property type="match status" value="1"/>
</dbReference>
<dbReference type="InterPro" id="IPR050366">
    <property type="entry name" value="BP-dependent_transpt_permease"/>
</dbReference>
<keyword evidence="3" id="KW-1003">Cell membrane</keyword>
<evidence type="ECO:0000256" key="11">
    <source>
        <dbReference type="ARBA" id="ARBA00072251"/>
    </source>
</evidence>
<evidence type="ECO:0000256" key="6">
    <source>
        <dbReference type="ARBA" id="ARBA00022856"/>
    </source>
</evidence>
<accession>A0AAW9R6T2</accession>
<evidence type="ECO:0000256" key="10">
    <source>
        <dbReference type="ARBA" id="ARBA00024202"/>
    </source>
</evidence>
<comment type="caution">
    <text evidence="14">The sequence shown here is derived from an EMBL/GenBank/DDBJ whole genome shotgun (WGS) entry which is preliminary data.</text>
</comment>
<dbReference type="GO" id="GO:0015833">
    <property type="term" value="P:peptide transport"/>
    <property type="evidence" value="ECO:0007669"/>
    <property type="project" value="UniProtKB-KW"/>
</dbReference>
<dbReference type="PANTHER" id="PTHR43386:SF2">
    <property type="entry name" value="OLIGOPEPTIDE TRANSPORT SYSTEM PERMEASE PROTEIN OPPC"/>
    <property type="match status" value="1"/>
</dbReference>
<feature type="domain" description="ABC transmembrane type-1" evidence="13">
    <location>
        <begin position="106"/>
        <end position="295"/>
    </location>
</feature>
<evidence type="ECO:0000259" key="13">
    <source>
        <dbReference type="PROSITE" id="PS50928"/>
    </source>
</evidence>
<keyword evidence="8 12" id="KW-1133">Transmembrane helix</keyword>
<organism evidence="14 15">
    <name type="scientific">Elongatibacter sediminis</name>
    <dbReference type="NCBI Taxonomy" id="3119006"/>
    <lineage>
        <taxon>Bacteria</taxon>
        <taxon>Pseudomonadati</taxon>
        <taxon>Pseudomonadota</taxon>
        <taxon>Gammaproteobacteria</taxon>
        <taxon>Chromatiales</taxon>
        <taxon>Wenzhouxiangellaceae</taxon>
        <taxon>Elongatibacter</taxon>
    </lineage>
</organism>
<dbReference type="InterPro" id="IPR025966">
    <property type="entry name" value="OppC_N"/>
</dbReference>
<keyword evidence="9 12" id="KW-0472">Membrane</keyword>
<name>A0AAW9R6T2_9GAMM</name>
<dbReference type="GO" id="GO:0005886">
    <property type="term" value="C:plasma membrane"/>
    <property type="evidence" value="ECO:0007669"/>
    <property type="project" value="UniProtKB-SubCell"/>
</dbReference>
<feature type="transmembrane region" description="Helical" evidence="12">
    <location>
        <begin position="223"/>
        <end position="252"/>
    </location>
</feature>
<feature type="transmembrane region" description="Helical" evidence="12">
    <location>
        <begin position="272"/>
        <end position="291"/>
    </location>
</feature>
<dbReference type="Gene3D" id="1.10.3720.10">
    <property type="entry name" value="MetI-like"/>
    <property type="match status" value="1"/>
</dbReference>
<dbReference type="Pfam" id="PF12911">
    <property type="entry name" value="OppC_N"/>
    <property type="match status" value="1"/>
</dbReference>
<dbReference type="PANTHER" id="PTHR43386">
    <property type="entry name" value="OLIGOPEPTIDE TRANSPORT SYSTEM PERMEASE PROTEIN APPC"/>
    <property type="match status" value="1"/>
</dbReference>
<dbReference type="EMBL" id="JAZHOG010000005">
    <property type="protein sequence ID" value="MEJ8567929.1"/>
    <property type="molecule type" value="Genomic_DNA"/>
</dbReference>
<comment type="subcellular location">
    <subcellularLocation>
        <location evidence="1">Cell inner membrane</location>
        <topology evidence="1">Multi-pass membrane protein</topology>
    </subcellularLocation>
    <subcellularLocation>
        <location evidence="12">Cell membrane</location>
        <topology evidence="12">Multi-pass membrane protein</topology>
    </subcellularLocation>
</comment>
<dbReference type="InterPro" id="IPR000515">
    <property type="entry name" value="MetI-like"/>
</dbReference>
<evidence type="ECO:0000313" key="15">
    <source>
        <dbReference type="Proteomes" id="UP001359886"/>
    </source>
</evidence>
<evidence type="ECO:0000256" key="4">
    <source>
        <dbReference type="ARBA" id="ARBA00022519"/>
    </source>
</evidence>
<dbReference type="RefSeq" id="WP_354695249.1">
    <property type="nucleotide sequence ID" value="NZ_JAZHOG010000005.1"/>
</dbReference>
<feature type="transmembrane region" description="Helical" evidence="12">
    <location>
        <begin position="169"/>
        <end position="188"/>
    </location>
</feature>
<dbReference type="GO" id="GO:0015031">
    <property type="term" value="P:protein transport"/>
    <property type="evidence" value="ECO:0007669"/>
    <property type="project" value="UniProtKB-KW"/>
</dbReference>
<evidence type="ECO:0000256" key="9">
    <source>
        <dbReference type="ARBA" id="ARBA00023136"/>
    </source>
</evidence>
<keyword evidence="6" id="KW-0571">Peptide transport</keyword>
<evidence type="ECO:0000256" key="7">
    <source>
        <dbReference type="ARBA" id="ARBA00022927"/>
    </source>
</evidence>
<sequence length="308" mass="33672">MAETHSTDTATVDDPFAAAMAAEDVPGRSPWEDAWHRLLRNRAAVASGIIMGLMVLAVIFGPMLSPWEGDFTDWDHTASPPSFQNGHWFGTDSVGRDILVRTLEGGRVSLLVGLVATLVSLVIGITYGSIAGYYGGVTDRLMMRLVDIIYALPFMFFVILLMVVFGRHILLIFVAIGAVNWLDMARIVRGQTLGLKNMEFVEAAQACGVEDGDVIRRHIVPNLLGVVMVYVTLTIPQVILVESFLSFLGLGVQEPMSSWGALVNDGAQDMESAPWTLIFPAAFLSVTLYCFNYIGDGMRDALDPKDRL</sequence>
<reference evidence="14 15" key="1">
    <citation type="submission" date="2024-02" db="EMBL/GenBank/DDBJ databases">
        <title>A novel Wenzhouxiangellaceae bacterium, isolated from coastal sediments.</title>
        <authorList>
            <person name="Du Z.-J."/>
            <person name="Ye Y.-Q."/>
            <person name="Zhang X.-Y."/>
        </authorList>
    </citation>
    <scope>NUCLEOTIDE SEQUENCE [LARGE SCALE GENOMIC DNA]</scope>
    <source>
        <strain evidence="14 15">CH-27</strain>
    </source>
</reference>
<dbReference type="GO" id="GO:0055085">
    <property type="term" value="P:transmembrane transport"/>
    <property type="evidence" value="ECO:0007669"/>
    <property type="project" value="InterPro"/>
</dbReference>
<evidence type="ECO:0000256" key="1">
    <source>
        <dbReference type="ARBA" id="ARBA00004429"/>
    </source>
</evidence>
<keyword evidence="15" id="KW-1185">Reference proteome</keyword>
<evidence type="ECO:0000313" key="14">
    <source>
        <dbReference type="EMBL" id="MEJ8567929.1"/>
    </source>
</evidence>
<dbReference type="Pfam" id="PF00528">
    <property type="entry name" value="BPD_transp_1"/>
    <property type="match status" value="1"/>
</dbReference>
<keyword evidence="7" id="KW-0653">Protein transport</keyword>
<proteinExistence type="inferred from homology"/>